<dbReference type="InterPro" id="IPR038765">
    <property type="entry name" value="Papain-like_cys_pep_sf"/>
</dbReference>
<feature type="domain" description="NlpC/P60" evidence="5">
    <location>
        <begin position="60"/>
        <end position="184"/>
    </location>
</feature>
<sequence>MLIDSDFAELDANFDSQYDFSIESDPLAALLAKRHTSDIAIFQGQSRRGQKQNFSTPNDNLEAMGFANTALSFLGVKYRMGGTTPTTGFDCSGLVSYAAEKSLGLKLPRTSADLAKAGESIKQTELQKGDLVFFNTLGRRFSHVGIYLGEGKFVHSPRTGSVVRVESMHTNYWKKRYNGARRLAANTPESTVDSPRLRSAK</sequence>
<keyword evidence="7" id="KW-1185">Reference proteome</keyword>
<organism evidence="6 7">
    <name type="scientific">Alcaligenes endophyticus</name>
    <dbReference type="NCBI Taxonomy" id="1929088"/>
    <lineage>
        <taxon>Bacteria</taxon>
        <taxon>Pseudomonadati</taxon>
        <taxon>Pseudomonadota</taxon>
        <taxon>Betaproteobacteria</taxon>
        <taxon>Burkholderiales</taxon>
        <taxon>Alcaligenaceae</taxon>
        <taxon>Alcaligenes</taxon>
    </lineage>
</organism>
<dbReference type="PANTHER" id="PTHR47053:SF1">
    <property type="entry name" value="MUREIN DD-ENDOPEPTIDASE MEPH-RELATED"/>
    <property type="match status" value="1"/>
</dbReference>
<dbReference type="SUPFAM" id="SSF54001">
    <property type="entry name" value="Cysteine proteinases"/>
    <property type="match status" value="1"/>
</dbReference>
<keyword evidence="4" id="KW-0788">Thiol protease</keyword>
<dbReference type="PROSITE" id="PS51935">
    <property type="entry name" value="NLPC_P60"/>
    <property type="match status" value="1"/>
</dbReference>
<evidence type="ECO:0000256" key="1">
    <source>
        <dbReference type="ARBA" id="ARBA00007074"/>
    </source>
</evidence>
<evidence type="ECO:0000256" key="3">
    <source>
        <dbReference type="ARBA" id="ARBA00022801"/>
    </source>
</evidence>
<name>A0ABT8EHS6_9BURK</name>
<gene>
    <name evidence="6" type="ORF">LMS43_06060</name>
</gene>
<dbReference type="Proteomes" id="UP001168613">
    <property type="component" value="Unassembled WGS sequence"/>
</dbReference>
<dbReference type="EMBL" id="JAJHNU010000001">
    <property type="protein sequence ID" value="MDN4120844.1"/>
    <property type="molecule type" value="Genomic_DNA"/>
</dbReference>
<accession>A0ABT8EHS6</accession>
<dbReference type="InterPro" id="IPR000064">
    <property type="entry name" value="NLP_P60_dom"/>
</dbReference>
<reference evidence="6" key="1">
    <citation type="submission" date="2021-11" db="EMBL/GenBank/DDBJ databases">
        <title>Draft genome sequence of Alcaligenes endophyticus type strain CCUG 75668T.</title>
        <authorList>
            <person name="Salva-Serra F."/>
            <person name="Duran R.E."/>
            <person name="Seeger M."/>
            <person name="Moore E.R.B."/>
            <person name="Jaen-Luchoro D."/>
        </authorList>
    </citation>
    <scope>NUCLEOTIDE SEQUENCE</scope>
    <source>
        <strain evidence="6">CCUG 75668</strain>
    </source>
</reference>
<evidence type="ECO:0000256" key="2">
    <source>
        <dbReference type="ARBA" id="ARBA00022670"/>
    </source>
</evidence>
<keyword evidence="3" id="KW-0378">Hydrolase</keyword>
<dbReference type="Pfam" id="PF00877">
    <property type="entry name" value="NLPC_P60"/>
    <property type="match status" value="1"/>
</dbReference>
<dbReference type="InterPro" id="IPR051202">
    <property type="entry name" value="Peptidase_C40"/>
</dbReference>
<keyword evidence="2" id="KW-0645">Protease</keyword>
<evidence type="ECO:0000259" key="5">
    <source>
        <dbReference type="PROSITE" id="PS51935"/>
    </source>
</evidence>
<comment type="similarity">
    <text evidence="1">Belongs to the peptidase C40 family.</text>
</comment>
<dbReference type="Gene3D" id="3.90.1720.10">
    <property type="entry name" value="endopeptidase domain like (from Nostoc punctiforme)"/>
    <property type="match status" value="1"/>
</dbReference>
<evidence type="ECO:0000313" key="6">
    <source>
        <dbReference type="EMBL" id="MDN4120844.1"/>
    </source>
</evidence>
<dbReference type="PANTHER" id="PTHR47053">
    <property type="entry name" value="MUREIN DD-ENDOPEPTIDASE MEPH-RELATED"/>
    <property type="match status" value="1"/>
</dbReference>
<evidence type="ECO:0000256" key="4">
    <source>
        <dbReference type="ARBA" id="ARBA00022807"/>
    </source>
</evidence>
<protein>
    <submittedName>
        <fullName evidence="6">C40 family peptidase</fullName>
    </submittedName>
</protein>
<evidence type="ECO:0000313" key="7">
    <source>
        <dbReference type="Proteomes" id="UP001168613"/>
    </source>
</evidence>
<proteinExistence type="inferred from homology"/>
<comment type="caution">
    <text evidence="6">The sequence shown here is derived from an EMBL/GenBank/DDBJ whole genome shotgun (WGS) entry which is preliminary data.</text>
</comment>